<gene>
    <name evidence="1" type="ORF">Aca07nite_33810</name>
</gene>
<protein>
    <submittedName>
        <fullName evidence="1">Uncharacterized protein</fullName>
    </submittedName>
</protein>
<evidence type="ECO:0000313" key="1">
    <source>
        <dbReference type="EMBL" id="GID46106.1"/>
    </source>
</evidence>
<organism evidence="1">
    <name type="scientific">Actinoplanes campanulatus</name>
    <dbReference type="NCBI Taxonomy" id="113559"/>
    <lineage>
        <taxon>Bacteria</taxon>
        <taxon>Bacillati</taxon>
        <taxon>Actinomycetota</taxon>
        <taxon>Actinomycetes</taxon>
        <taxon>Micromonosporales</taxon>
        <taxon>Micromonosporaceae</taxon>
        <taxon>Actinoplanes</taxon>
    </lineage>
</organism>
<accession>A0ABQ3WIN9</accession>
<dbReference type="RefSeq" id="WP_204296478.1">
    <property type="nucleotide sequence ID" value="NZ_BAAAGQ010000005.1"/>
</dbReference>
<comment type="caution">
    <text evidence="1">The sequence shown here is derived from an EMBL/GenBank/DDBJ whole genome shotgun (WGS) entry which is preliminary data.</text>
</comment>
<sequence length="99" mass="11149">MSLSGLRYGFRDEYQLQSARSVILLRLADDRQPREYGVLMKLWGQLASGHDEVAESDLYDQLGPVKREAVHGLIATIRTSPEAIDGWIAVVSRQFPYLG</sequence>
<reference evidence="1" key="1">
    <citation type="submission" date="2021-01" db="EMBL/GenBank/DDBJ databases">
        <title>Whole genome shotgun sequence of Actinoplanes capillaceus NBRC 16408.</title>
        <authorList>
            <person name="Komaki H."/>
            <person name="Tamura T."/>
        </authorList>
    </citation>
    <scope>NUCLEOTIDE SEQUENCE [LARGE SCALE GENOMIC DNA]</scope>
    <source>
        <strain evidence="1">NBRC 16408</strain>
    </source>
</reference>
<name>A0ABQ3WIN9_9ACTN</name>
<dbReference type="EMBL" id="BOMF01000066">
    <property type="protein sequence ID" value="GID46106.1"/>
    <property type="molecule type" value="Genomic_DNA"/>
</dbReference>
<proteinExistence type="predicted"/>